<reference evidence="1" key="1">
    <citation type="journal article" date="2020" name="BMC Genomics">
        <title>Correction to: Identification and distribution of gene clusters required for synthesis of sphingolipid metabolism inhibitors in diverse species of the filamentous fungus Fusarium.</title>
        <authorList>
            <person name="Kim H.S."/>
            <person name="Lohmar J.M."/>
            <person name="Busman M."/>
            <person name="Brown D.W."/>
            <person name="Naumann T.A."/>
            <person name="Divon H.H."/>
            <person name="Lysoe E."/>
            <person name="Uhlig S."/>
            <person name="Proctor R.H."/>
        </authorList>
    </citation>
    <scope>NUCLEOTIDE SEQUENCE</scope>
    <source>
        <strain evidence="1">NRRL 20472</strain>
    </source>
</reference>
<evidence type="ECO:0000313" key="1">
    <source>
        <dbReference type="EMBL" id="KAF4946686.1"/>
    </source>
</evidence>
<dbReference type="InterPro" id="IPR052895">
    <property type="entry name" value="HetReg/Transcr_Mod"/>
</dbReference>
<proteinExistence type="predicted"/>
<evidence type="ECO:0000313" key="2">
    <source>
        <dbReference type="Proteomes" id="UP000622797"/>
    </source>
</evidence>
<protein>
    <submittedName>
        <fullName evidence="1">Uncharacterized protein</fullName>
    </submittedName>
</protein>
<dbReference type="Proteomes" id="UP000622797">
    <property type="component" value="Unassembled WGS sequence"/>
</dbReference>
<organism evidence="1 2">
    <name type="scientific">Fusarium sarcochroum</name>
    <dbReference type="NCBI Taxonomy" id="1208366"/>
    <lineage>
        <taxon>Eukaryota</taxon>
        <taxon>Fungi</taxon>
        <taxon>Dikarya</taxon>
        <taxon>Ascomycota</taxon>
        <taxon>Pezizomycotina</taxon>
        <taxon>Sordariomycetes</taxon>
        <taxon>Hypocreomycetidae</taxon>
        <taxon>Hypocreales</taxon>
        <taxon>Nectriaceae</taxon>
        <taxon>Fusarium</taxon>
        <taxon>Fusarium lateritium species complex</taxon>
    </lineage>
</organism>
<dbReference type="PANTHER" id="PTHR24148:SF64">
    <property type="entry name" value="HETEROKARYON INCOMPATIBILITY DOMAIN-CONTAINING PROTEIN"/>
    <property type="match status" value="1"/>
</dbReference>
<sequence length="337" mass="38316">MWVVQEVVLSREDPIFLHGDYHYAWESLGWAVAWLRRFAYPRTPQLPEQLRNIDTISNIRRARTRWPLDALISITQVKFHATDQRDKIYGVLGVALECEDTSSLPEELKPDYSIDVTTVYQRVARFLLKRNRSLAILNHARCIDGTETRQQRLHDLNFPLGALTGATSPHTMEVRFGFPKQYAVSDDLEVSFHDPEAGLEDISILRLGDFRVNEVAHVHRFDINPSGRGQTSDEFDATMAAILKLALSLMPLNDTLTWMRHYIQTTTARQHDLNGKDMDQSFADGVAWLYGFFFGRRGDVASLLIKQGGEIEEATIGGVQEHMRLSCTTIVSTDPLS</sequence>
<reference evidence="1" key="2">
    <citation type="submission" date="2020-05" db="EMBL/GenBank/DDBJ databases">
        <authorList>
            <person name="Kim H.-S."/>
            <person name="Proctor R.H."/>
            <person name="Brown D.W."/>
        </authorList>
    </citation>
    <scope>NUCLEOTIDE SEQUENCE</scope>
    <source>
        <strain evidence="1">NRRL 20472</strain>
    </source>
</reference>
<dbReference type="OrthoDB" id="2288928at2759"/>
<accession>A0A8H4SVM8</accession>
<keyword evidence="2" id="KW-1185">Reference proteome</keyword>
<gene>
    <name evidence="1" type="ORF">FSARC_14132</name>
</gene>
<name>A0A8H4SVM8_9HYPO</name>
<dbReference type="AlphaFoldDB" id="A0A8H4SVM8"/>
<comment type="caution">
    <text evidence="1">The sequence shown here is derived from an EMBL/GenBank/DDBJ whole genome shotgun (WGS) entry which is preliminary data.</text>
</comment>
<dbReference type="EMBL" id="JABEXW010001145">
    <property type="protein sequence ID" value="KAF4946686.1"/>
    <property type="molecule type" value="Genomic_DNA"/>
</dbReference>
<dbReference type="PANTHER" id="PTHR24148">
    <property type="entry name" value="ANKYRIN REPEAT DOMAIN-CONTAINING PROTEIN 39 HOMOLOG-RELATED"/>
    <property type="match status" value="1"/>
</dbReference>